<reference evidence="4" key="1">
    <citation type="journal article" date="2017" name="Nat. Commun.">
        <title>The North American bullfrog draft genome provides insight into hormonal regulation of long noncoding RNA.</title>
        <authorList>
            <person name="Hammond S.A."/>
            <person name="Warren R.L."/>
            <person name="Vandervalk B.P."/>
            <person name="Kucuk E."/>
            <person name="Khan H."/>
            <person name="Gibb E.A."/>
            <person name="Pandoh P."/>
            <person name="Kirk H."/>
            <person name="Zhao Y."/>
            <person name="Jones M."/>
            <person name="Mungall A.J."/>
            <person name="Coope R."/>
            <person name="Pleasance S."/>
            <person name="Moore R.A."/>
            <person name="Holt R.A."/>
            <person name="Round J.M."/>
            <person name="Ohora S."/>
            <person name="Walle B.V."/>
            <person name="Veldhoen N."/>
            <person name="Helbing C.C."/>
            <person name="Birol I."/>
        </authorList>
    </citation>
    <scope>NUCLEOTIDE SEQUENCE [LARGE SCALE GENOMIC DNA]</scope>
</reference>
<dbReference type="Proteomes" id="UP000228934">
    <property type="component" value="Unassembled WGS sequence"/>
</dbReference>
<evidence type="ECO:0000259" key="2">
    <source>
        <dbReference type="PROSITE" id="PS50832"/>
    </source>
</evidence>
<feature type="domain" description="S1-like" evidence="2">
    <location>
        <begin position="1"/>
        <end position="28"/>
    </location>
</feature>
<dbReference type="OrthoDB" id="274995at2759"/>
<evidence type="ECO:0000313" key="3">
    <source>
        <dbReference type="EMBL" id="PIO28427.1"/>
    </source>
</evidence>
<proteinExistence type="predicted"/>
<accession>A0A2G9RKK6</accession>
<sequence length="152" mass="17644">VWINTSDIILVGLRDYQDNKADVILKYNADEARSLKAYGELPEHAKINETDTFGPGDDDEIQFDDIGDDDEDIDDQFYSYRATVMWLLWVGSRQRELISRFNRREVYSIPIAADCSGFDVLILSEVLLLRQYSPAAQEKFIFTLFKVFIFLQ</sequence>
<protein>
    <recommendedName>
        <fullName evidence="2">S1-like domain-containing protein</fullName>
    </recommendedName>
</protein>
<name>A0A2G9RKK6_AQUCT</name>
<dbReference type="SMART" id="SM00652">
    <property type="entry name" value="eIF1a"/>
    <property type="match status" value="1"/>
</dbReference>
<keyword evidence="1" id="KW-0648">Protein biosynthesis</keyword>
<evidence type="ECO:0000313" key="4">
    <source>
        <dbReference type="Proteomes" id="UP000228934"/>
    </source>
</evidence>
<dbReference type="EMBL" id="KV935179">
    <property type="protein sequence ID" value="PIO28427.1"/>
    <property type="molecule type" value="Genomic_DNA"/>
</dbReference>
<dbReference type="InterPro" id="IPR006196">
    <property type="entry name" value="RNA-binding_domain_S1_IF1"/>
</dbReference>
<dbReference type="InterPro" id="IPR012340">
    <property type="entry name" value="NA-bd_OB-fold"/>
</dbReference>
<organism evidence="3 4">
    <name type="scientific">Aquarana catesbeiana</name>
    <name type="common">American bullfrog</name>
    <name type="synonym">Rana catesbeiana</name>
    <dbReference type="NCBI Taxonomy" id="8400"/>
    <lineage>
        <taxon>Eukaryota</taxon>
        <taxon>Metazoa</taxon>
        <taxon>Chordata</taxon>
        <taxon>Craniata</taxon>
        <taxon>Vertebrata</taxon>
        <taxon>Euteleostomi</taxon>
        <taxon>Amphibia</taxon>
        <taxon>Batrachia</taxon>
        <taxon>Anura</taxon>
        <taxon>Neobatrachia</taxon>
        <taxon>Ranoidea</taxon>
        <taxon>Ranidae</taxon>
        <taxon>Aquarana</taxon>
    </lineage>
</organism>
<dbReference type="GO" id="GO:0003723">
    <property type="term" value="F:RNA binding"/>
    <property type="evidence" value="ECO:0007669"/>
    <property type="project" value="InterPro"/>
</dbReference>
<dbReference type="GO" id="GO:0003743">
    <property type="term" value="F:translation initiation factor activity"/>
    <property type="evidence" value="ECO:0007669"/>
    <property type="project" value="UniProtKB-UniRule"/>
</dbReference>
<dbReference type="PANTHER" id="PTHR21668">
    <property type="entry name" value="EIF-1A"/>
    <property type="match status" value="1"/>
</dbReference>
<dbReference type="AlphaFoldDB" id="A0A2G9RKK6"/>
<evidence type="ECO:0000256" key="1">
    <source>
        <dbReference type="PROSITE-ProRule" id="PRU00181"/>
    </source>
</evidence>
<keyword evidence="4" id="KW-1185">Reference proteome</keyword>
<feature type="non-terminal residue" evidence="3">
    <location>
        <position position="1"/>
    </location>
</feature>
<gene>
    <name evidence="3" type="ORF">AB205_0139080</name>
</gene>
<dbReference type="PROSITE" id="PS50832">
    <property type="entry name" value="S1_IF1_TYPE"/>
    <property type="match status" value="1"/>
</dbReference>
<dbReference type="InterPro" id="IPR001253">
    <property type="entry name" value="TIF_eIF-1A"/>
</dbReference>
<dbReference type="Gene3D" id="2.40.50.140">
    <property type="entry name" value="Nucleic acid-binding proteins"/>
    <property type="match status" value="1"/>
</dbReference>
<keyword evidence="1" id="KW-0396">Initiation factor</keyword>
<dbReference type="SUPFAM" id="SSF50249">
    <property type="entry name" value="Nucleic acid-binding proteins"/>
    <property type="match status" value="1"/>
</dbReference>